<reference evidence="1 2" key="1">
    <citation type="submission" date="2019-06" db="EMBL/GenBank/DDBJ databases">
        <title>Sorghum-associated microbial communities from plants grown in Nebraska, USA.</title>
        <authorList>
            <person name="Schachtman D."/>
        </authorList>
    </citation>
    <scope>NUCLEOTIDE SEQUENCE [LARGE SCALE GENOMIC DNA]</scope>
    <source>
        <strain evidence="1 2">1225</strain>
    </source>
</reference>
<evidence type="ECO:0000313" key="1">
    <source>
        <dbReference type="EMBL" id="TWF46503.1"/>
    </source>
</evidence>
<dbReference type="InterPro" id="IPR011042">
    <property type="entry name" value="6-blade_b-propeller_TolB-like"/>
</dbReference>
<dbReference type="EMBL" id="VIWP01000014">
    <property type="protein sequence ID" value="TWF46503.1"/>
    <property type="molecule type" value="Genomic_DNA"/>
</dbReference>
<dbReference type="PROSITE" id="PS51318">
    <property type="entry name" value="TAT"/>
    <property type="match status" value="1"/>
</dbReference>
<dbReference type="OrthoDB" id="9797664at2"/>
<evidence type="ECO:0008006" key="3">
    <source>
        <dbReference type="Google" id="ProtNLM"/>
    </source>
</evidence>
<gene>
    <name evidence="1" type="ORF">FHW37_11472</name>
</gene>
<keyword evidence="2" id="KW-1185">Reference proteome</keyword>
<proteinExistence type="predicted"/>
<comment type="caution">
    <text evidence="1">The sequence shown here is derived from an EMBL/GenBank/DDBJ whole genome shotgun (WGS) entry which is preliminary data.</text>
</comment>
<dbReference type="Gene3D" id="2.120.10.30">
    <property type="entry name" value="TolB, C-terminal domain"/>
    <property type="match status" value="1"/>
</dbReference>
<protein>
    <recommendedName>
        <fullName evidence="3">Major royal jelly protein</fullName>
    </recommendedName>
</protein>
<sequence>MDATRRSVIVGAGALAFSGTFATVSKAEAPLKLTVATRSPWMANQVALTSNNVMFLGCPRYTPAEDTPALVRRDDTGQMHPFPGNAWNEWKPGADGRDAFVYLNSVHIFADDTVWVVDQGSLSADAFDTQYSIPQTGAQKIVQLSAETGAILKILRFDENILPAGAKMNDLRFHGSKMYVTESGLGALIIHDLETGQTTRRLSGRPSMMAKSVSMTLALQPDGKEKPFTPPNADLIEISQDGQWLFWAAPTGPLYRIQTDHLNDQTLSDDVLEKHIEKVADIEFSSGCAMDTYGNFYACETKTGRITVIAPSGKKTILTSDPDFVRPDGAFISADRHLYVPRKPREPGGTEKTPFAIYSIALPESFDGIHLGNAVTG</sequence>
<dbReference type="AlphaFoldDB" id="A0A561Q807"/>
<dbReference type="Proteomes" id="UP000320653">
    <property type="component" value="Unassembled WGS sequence"/>
</dbReference>
<dbReference type="RefSeq" id="WP_145643170.1">
    <property type="nucleotide sequence ID" value="NZ_VIWP01000014.1"/>
</dbReference>
<evidence type="ECO:0000313" key="2">
    <source>
        <dbReference type="Proteomes" id="UP000320653"/>
    </source>
</evidence>
<dbReference type="SUPFAM" id="SSF101898">
    <property type="entry name" value="NHL repeat"/>
    <property type="match status" value="1"/>
</dbReference>
<name>A0A561Q807_9HYPH</name>
<organism evidence="1 2">
    <name type="scientific">Neorhizobium alkalisoli</name>
    <dbReference type="NCBI Taxonomy" id="528178"/>
    <lineage>
        <taxon>Bacteria</taxon>
        <taxon>Pseudomonadati</taxon>
        <taxon>Pseudomonadota</taxon>
        <taxon>Alphaproteobacteria</taxon>
        <taxon>Hyphomicrobiales</taxon>
        <taxon>Rhizobiaceae</taxon>
        <taxon>Rhizobium/Agrobacterium group</taxon>
        <taxon>Neorhizobium</taxon>
    </lineage>
</organism>
<accession>A0A561Q807</accession>
<dbReference type="InterPro" id="IPR006311">
    <property type="entry name" value="TAT_signal"/>
</dbReference>